<dbReference type="AlphaFoldDB" id="A0A9W7FRY0"/>
<name>A0A9W7FRY0_9STRA</name>
<organism evidence="7 8">
    <name type="scientific">Triparma laevis f. longispina</name>
    <dbReference type="NCBI Taxonomy" id="1714387"/>
    <lineage>
        <taxon>Eukaryota</taxon>
        <taxon>Sar</taxon>
        <taxon>Stramenopiles</taxon>
        <taxon>Ochrophyta</taxon>
        <taxon>Bolidophyceae</taxon>
        <taxon>Parmales</taxon>
        <taxon>Triparmaceae</taxon>
        <taxon>Triparma</taxon>
    </lineage>
</organism>
<evidence type="ECO:0000313" key="8">
    <source>
        <dbReference type="Proteomes" id="UP001165122"/>
    </source>
</evidence>
<keyword evidence="3" id="KW-0677">Repeat</keyword>
<dbReference type="GO" id="GO:0006493">
    <property type="term" value="P:protein O-linked glycosylation"/>
    <property type="evidence" value="ECO:0007669"/>
    <property type="project" value="InterPro"/>
</dbReference>
<evidence type="ECO:0000313" key="7">
    <source>
        <dbReference type="EMBL" id="GMI17158.1"/>
    </source>
</evidence>
<keyword evidence="4" id="KW-0802">TPR repeat</keyword>
<evidence type="ECO:0000256" key="1">
    <source>
        <dbReference type="ARBA" id="ARBA00004922"/>
    </source>
</evidence>
<dbReference type="InterPro" id="IPR011990">
    <property type="entry name" value="TPR-like_helical_dom_sf"/>
</dbReference>
<dbReference type="OrthoDB" id="421121at2759"/>
<feature type="domain" description="O-GlcNAc transferase C-terminal" evidence="6">
    <location>
        <begin position="408"/>
        <end position="518"/>
    </location>
</feature>
<dbReference type="PANTHER" id="PTHR44366:SF1">
    <property type="entry name" value="UDP-N-ACETYLGLUCOSAMINE--PEPTIDE N-ACETYLGLUCOSAMINYLTRANSFERASE 110 KDA SUBUNIT"/>
    <property type="match status" value="1"/>
</dbReference>
<evidence type="ECO:0000256" key="4">
    <source>
        <dbReference type="ARBA" id="ARBA00022803"/>
    </source>
</evidence>
<dbReference type="PANTHER" id="PTHR44366">
    <property type="entry name" value="UDP-N-ACETYLGLUCOSAMINE--PEPTIDE N-ACETYLGLUCOSAMINYLTRANSFERASE 110 KDA SUBUNIT"/>
    <property type="match status" value="1"/>
</dbReference>
<proteinExistence type="predicted"/>
<evidence type="ECO:0000256" key="5">
    <source>
        <dbReference type="SAM" id="MobiDB-lite"/>
    </source>
</evidence>
<dbReference type="Gene3D" id="3.40.50.2000">
    <property type="entry name" value="Glycogen Phosphorylase B"/>
    <property type="match status" value="1"/>
</dbReference>
<comment type="pathway">
    <text evidence="1">Protein modification; protein glycosylation.</text>
</comment>
<evidence type="ECO:0000256" key="2">
    <source>
        <dbReference type="ARBA" id="ARBA00022679"/>
    </source>
</evidence>
<protein>
    <recommendedName>
        <fullName evidence="6">O-GlcNAc transferase C-terminal domain-containing protein</fullName>
    </recommendedName>
</protein>
<evidence type="ECO:0000256" key="3">
    <source>
        <dbReference type="ARBA" id="ARBA00022737"/>
    </source>
</evidence>
<dbReference type="InterPro" id="IPR029489">
    <property type="entry name" value="OGT/SEC/SPY_C"/>
</dbReference>
<dbReference type="Gene3D" id="3.40.50.150">
    <property type="entry name" value="Vaccinia Virus protein VP39"/>
    <property type="match status" value="1"/>
</dbReference>
<gene>
    <name evidence="7" type="ORF">TrLO_g2797</name>
</gene>
<sequence>MAIRPSLSHLDDSPVGVPPQEQPSPQVNLSDELAALNALISTSSWSTLLELTALGIEYQKKVKRPQNLCLHYYSAIASYHLGRVSKSIEDFTTATDLCSSALNIGDIYGGLAEALLVSHKVSQSITAYKLAIKNTSDESRRNMYAVKMEKAKSWIADYSPVNYDLTSTSLICLNDFSEPSYNLLTYNQKKEISDKSHKTINENYLSLPPKSFPPQTSPILRIGLISSDFRVHPISTLLRGLIQHLSNSRDDVELYVFSVNNIKTIQGVDDGWWLRNITGTVGSTFIDLKNLSEDQIVTTISNINLTALIDLNGQTLGNLLPLFTHRLSPLQITYLGLPLTTGLTFIDYFVGDKEVFGVDWGGDFFEERLGVGRGGYVINDYWNLQGHVGIRYPFRLHATQKENKPSYVLFGVSSNLMKLSPTSIDVYANILRRIPNSKISFFNYKGVSSVASTNLLLEFESRGISRKKILWINQEPWIHHTWSKTSIDIWLDSTAKNGHTTGLDSAWSGGALVTVDGGGGGVGVRVGREWGEVGRGVRDWEDLGVEIGEDPGLRIGLRGKSQRRRMEIGGVFDYVAGSDRFVDLVKGMVGGKGMQVFGVETEVDWGREIVLEVGQPLGEGWNELTINPSEPRQSTSINLHIGGQHPKPTWTIIDVTPRPAVDILTSMDDLNMYKTGTVDVIYASHVLEHGYHGNIKPKGGGYSIIKTLTEWNRVLKPQVGKLYVSVPDLEVLANLFVNPRMSVNGKYKIMRIVYGGQTDEFDYHMVGFEKNILEAYFLAAGFCRFEVVGEEGFGVFEDTSEAYWDWEREETLFGNNLGAGGGVRISLNVVAQACERENGEP</sequence>
<dbReference type="Proteomes" id="UP001165122">
    <property type="component" value="Unassembled WGS sequence"/>
</dbReference>
<dbReference type="Pfam" id="PF13844">
    <property type="entry name" value="Glyco_transf_41"/>
    <property type="match status" value="2"/>
</dbReference>
<feature type="domain" description="O-GlcNAc transferase C-terminal" evidence="6">
    <location>
        <begin position="205"/>
        <end position="392"/>
    </location>
</feature>
<keyword evidence="8" id="KW-1185">Reference proteome</keyword>
<dbReference type="SUPFAM" id="SSF53335">
    <property type="entry name" value="S-adenosyl-L-methionine-dependent methyltransferases"/>
    <property type="match status" value="1"/>
</dbReference>
<accession>A0A9W7FRY0</accession>
<keyword evidence="2" id="KW-0808">Transferase</keyword>
<dbReference type="InterPro" id="IPR029063">
    <property type="entry name" value="SAM-dependent_MTases_sf"/>
</dbReference>
<dbReference type="Gene3D" id="1.25.40.10">
    <property type="entry name" value="Tetratricopeptide repeat domain"/>
    <property type="match status" value="1"/>
</dbReference>
<dbReference type="SUPFAM" id="SSF48452">
    <property type="entry name" value="TPR-like"/>
    <property type="match status" value="1"/>
</dbReference>
<comment type="caution">
    <text evidence="7">The sequence shown here is derived from an EMBL/GenBank/DDBJ whole genome shotgun (WGS) entry which is preliminary data.</text>
</comment>
<reference evidence="8" key="1">
    <citation type="journal article" date="2023" name="Commun. Biol.">
        <title>Genome analysis of Parmales, the sister group of diatoms, reveals the evolutionary specialization of diatoms from phago-mixotrophs to photoautotrophs.</title>
        <authorList>
            <person name="Ban H."/>
            <person name="Sato S."/>
            <person name="Yoshikawa S."/>
            <person name="Yamada K."/>
            <person name="Nakamura Y."/>
            <person name="Ichinomiya M."/>
            <person name="Sato N."/>
            <person name="Blanc-Mathieu R."/>
            <person name="Endo H."/>
            <person name="Kuwata A."/>
            <person name="Ogata H."/>
        </authorList>
    </citation>
    <scope>NUCLEOTIDE SEQUENCE [LARGE SCALE GENOMIC DNA]</scope>
    <source>
        <strain evidence="8">NIES 3700</strain>
    </source>
</reference>
<dbReference type="GO" id="GO:0097363">
    <property type="term" value="F:protein O-acetylglucosaminyltransferase activity"/>
    <property type="evidence" value="ECO:0007669"/>
    <property type="project" value="TreeGrafter"/>
</dbReference>
<feature type="region of interest" description="Disordered" evidence="5">
    <location>
        <begin position="1"/>
        <end position="26"/>
    </location>
</feature>
<dbReference type="Gene3D" id="3.40.50.11380">
    <property type="match status" value="1"/>
</dbReference>
<evidence type="ECO:0000259" key="6">
    <source>
        <dbReference type="Pfam" id="PF13844"/>
    </source>
</evidence>
<dbReference type="InterPro" id="IPR037919">
    <property type="entry name" value="OGT"/>
</dbReference>
<dbReference type="EMBL" id="BRXW01000280">
    <property type="protein sequence ID" value="GMI17158.1"/>
    <property type="molecule type" value="Genomic_DNA"/>
</dbReference>